<feature type="region of interest" description="Disordered" evidence="1">
    <location>
        <begin position="448"/>
        <end position="482"/>
    </location>
</feature>
<comment type="caution">
    <text evidence="3">The sequence shown here is derived from an EMBL/GenBank/DDBJ whole genome shotgun (WGS) entry which is preliminary data.</text>
</comment>
<dbReference type="InterPro" id="IPR042271">
    <property type="entry name" value="Zinicin_2_N"/>
</dbReference>
<dbReference type="Gene3D" id="1.20.150.30">
    <property type="entry name" value="Zincin-like metallopeptidase, N-terminal domain"/>
    <property type="match status" value="1"/>
</dbReference>
<feature type="region of interest" description="Disordered" evidence="1">
    <location>
        <begin position="1"/>
        <end position="30"/>
    </location>
</feature>
<dbReference type="AlphaFoldDB" id="A0A9X2D6V8"/>
<dbReference type="PROSITE" id="PS50943">
    <property type="entry name" value="HTH_CROC1"/>
    <property type="match status" value="1"/>
</dbReference>
<keyword evidence="4" id="KW-1185">Reference proteome</keyword>
<evidence type="ECO:0000313" key="3">
    <source>
        <dbReference type="EMBL" id="MCM0619304.1"/>
    </source>
</evidence>
<proteinExistence type="predicted"/>
<reference evidence="3" key="1">
    <citation type="submission" date="2022-05" db="EMBL/GenBank/DDBJ databases">
        <authorList>
            <person name="Tuo L."/>
        </authorList>
    </citation>
    <scope>NUCLEOTIDE SEQUENCE</scope>
    <source>
        <strain evidence="3">BSK12Z-4</strain>
    </source>
</reference>
<evidence type="ECO:0000313" key="4">
    <source>
        <dbReference type="Proteomes" id="UP001139485"/>
    </source>
</evidence>
<dbReference type="Proteomes" id="UP001139485">
    <property type="component" value="Unassembled WGS sequence"/>
</dbReference>
<dbReference type="GO" id="GO:0008237">
    <property type="term" value="F:metallopeptidase activity"/>
    <property type="evidence" value="ECO:0007669"/>
    <property type="project" value="UniProtKB-KW"/>
</dbReference>
<dbReference type="PANTHER" id="PTHR39420:SF2">
    <property type="entry name" value="HYDROLASE"/>
    <property type="match status" value="1"/>
</dbReference>
<dbReference type="SUPFAM" id="SSF55486">
    <property type="entry name" value="Metalloproteases ('zincins'), catalytic domain"/>
    <property type="match status" value="1"/>
</dbReference>
<dbReference type="NCBIfam" id="TIGR03624">
    <property type="entry name" value="putative hydrolase"/>
    <property type="match status" value="1"/>
</dbReference>
<accession>A0A9X2D6V8</accession>
<keyword evidence="3" id="KW-0378">Hydrolase</keyword>
<organism evidence="3 4">
    <name type="scientific">Nocardioides bruguierae</name>
    <dbReference type="NCBI Taxonomy" id="2945102"/>
    <lineage>
        <taxon>Bacteria</taxon>
        <taxon>Bacillati</taxon>
        <taxon>Actinomycetota</taxon>
        <taxon>Actinomycetes</taxon>
        <taxon>Propionibacteriales</taxon>
        <taxon>Nocardioidaceae</taxon>
        <taxon>Nocardioides</taxon>
    </lineage>
</organism>
<keyword evidence="3" id="KW-0645">Protease</keyword>
<gene>
    <name evidence="3" type="ORF">M8330_03210</name>
</gene>
<name>A0A9X2D6V8_9ACTN</name>
<dbReference type="Pfam" id="PF10103">
    <property type="entry name" value="Zincin_2"/>
    <property type="match status" value="1"/>
</dbReference>
<feature type="compositionally biased region" description="Acidic residues" evidence="1">
    <location>
        <begin position="1"/>
        <end position="10"/>
    </location>
</feature>
<feature type="domain" description="HTH cro/C1-type" evidence="2">
    <location>
        <begin position="215"/>
        <end position="240"/>
    </location>
</feature>
<dbReference type="InterPro" id="IPR018766">
    <property type="entry name" value="Zinicin_2"/>
</dbReference>
<evidence type="ECO:0000259" key="2">
    <source>
        <dbReference type="PROSITE" id="PS50943"/>
    </source>
</evidence>
<sequence>MSETPGDDENNNPFKGTPFEHLFGQGSGGQGGAGGFDMSQLFGAGGPLAGAGGAGGFDMNALMGQFQQMMQPYDGPLNWELAQDVARKTVAQSPDPSPSGKQRDAVADSLRLADHWLDSATDLPSAVTATAAWSRAEWVVATADTWKTLVTPVAESSVGSMGDALPEEAKAMAGPFVGMMSKAMGGMLAQQTGSGIGTLAGEVLSASDIGIPLTETGKAAIVVANVEKLAEGLDVSYDDVLLYVALREAAHERLFANVPWLREHVLGTVTDYARGISINTQAIQQRMEEQLRGVDPSDPASFQRLMEEGMFEPPRSPVQEAALARLETVLALIEGWVDEVVGQATEGRMPTAGKLRETMRRRRASGGPAEETFATLVGLEMRPRRLRDASTLWGSLRTRQGTEGRDGVWTHPDLLPTAQDLDDPLTFRADASQPDALSDEEFDAELSALLQGGLSGTAPEDVVDEGSTDQGDEPDEGGPTPA</sequence>
<dbReference type="EMBL" id="JAMOIL010000002">
    <property type="protein sequence ID" value="MCM0619304.1"/>
    <property type="molecule type" value="Genomic_DNA"/>
</dbReference>
<keyword evidence="3" id="KW-0482">Metalloprotease</keyword>
<dbReference type="InterPro" id="IPR001387">
    <property type="entry name" value="Cro/C1-type_HTH"/>
</dbReference>
<feature type="compositionally biased region" description="Acidic residues" evidence="1">
    <location>
        <begin position="461"/>
        <end position="476"/>
    </location>
</feature>
<dbReference type="PANTHER" id="PTHR39420">
    <property type="match status" value="1"/>
</dbReference>
<dbReference type="RefSeq" id="WP_250826164.1">
    <property type="nucleotide sequence ID" value="NZ_JAMOIL010000002.1"/>
</dbReference>
<evidence type="ECO:0000256" key="1">
    <source>
        <dbReference type="SAM" id="MobiDB-lite"/>
    </source>
</evidence>
<protein>
    <submittedName>
        <fullName evidence="3">Zinc-dependent metalloprotease</fullName>
    </submittedName>
</protein>